<proteinExistence type="predicted"/>
<evidence type="ECO:0008006" key="4">
    <source>
        <dbReference type="Google" id="ProtNLM"/>
    </source>
</evidence>
<protein>
    <recommendedName>
        <fullName evidence="4">Transmembrane protein</fullName>
    </recommendedName>
</protein>
<evidence type="ECO:0000256" key="1">
    <source>
        <dbReference type="SAM" id="Phobius"/>
    </source>
</evidence>
<sequence length="102" mass="11582">MHESPGTPPSTRASLSEPRGWFFGLMALEFAIFCAIGLIWLFFLAPGVHVWWLLIPLLPIHFSLRRLTERKVACPACRHSLMDHDGFAVFAKACDHCGTRFR</sequence>
<keyword evidence="1" id="KW-0812">Transmembrane</keyword>
<feature type="transmembrane region" description="Helical" evidence="1">
    <location>
        <begin position="49"/>
        <end position="68"/>
    </location>
</feature>
<dbReference type="Proteomes" id="UP001499959">
    <property type="component" value="Unassembled WGS sequence"/>
</dbReference>
<keyword evidence="1" id="KW-0472">Membrane</keyword>
<feature type="transmembrane region" description="Helical" evidence="1">
    <location>
        <begin position="21"/>
        <end position="43"/>
    </location>
</feature>
<keyword evidence="3" id="KW-1185">Reference proteome</keyword>
<accession>A0ABP9C0E9</accession>
<gene>
    <name evidence="2" type="ORF">GCM10023307_29740</name>
</gene>
<keyword evidence="1" id="KW-1133">Transmembrane helix</keyword>
<reference evidence="3" key="1">
    <citation type="journal article" date="2019" name="Int. J. Syst. Evol. Microbiol.">
        <title>The Global Catalogue of Microorganisms (GCM) 10K type strain sequencing project: providing services to taxonomists for standard genome sequencing and annotation.</title>
        <authorList>
            <consortium name="The Broad Institute Genomics Platform"/>
            <consortium name="The Broad Institute Genome Sequencing Center for Infectious Disease"/>
            <person name="Wu L."/>
            <person name="Ma J."/>
        </authorList>
    </citation>
    <scope>NUCLEOTIDE SEQUENCE [LARGE SCALE GENOMIC DNA]</scope>
    <source>
        <strain evidence="3">JCM 18204</strain>
    </source>
</reference>
<evidence type="ECO:0000313" key="3">
    <source>
        <dbReference type="Proteomes" id="UP001499959"/>
    </source>
</evidence>
<comment type="caution">
    <text evidence="2">The sequence shown here is derived from an EMBL/GenBank/DDBJ whole genome shotgun (WGS) entry which is preliminary data.</text>
</comment>
<dbReference type="EMBL" id="BAABJE010000015">
    <property type="protein sequence ID" value="GAA4801235.1"/>
    <property type="molecule type" value="Genomic_DNA"/>
</dbReference>
<evidence type="ECO:0000313" key="2">
    <source>
        <dbReference type="EMBL" id="GAA4801235.1"/>
    </source>
</evidence>
<organism evidence="2 3">
    <name type="scientific">Lysobacter hankyongensis</name>
    <dbReference type="NCBI Taxonomy" id="1176535"/>
    <lineage>
        <taxon>Bacteria</taxon>
        <taxon>Pseudomonadati</taxon>
        <taxon>Pseudomonadota</taxon>
        <taxon>Gammaproteobacteria</taxon>
        <taxon>Lysobacterales</taxon>
        <taxon>Lysobacteraceae</taxon>
        <taxon>Lysobacter</taxon>
    </lineage>
</organism>
<dbReference type="RefSeq" id="WP_345304129.1">
    <property type="nucleotide sequence ID" value="NZ_BAABJE010000015.1"/>
</dbReference>
<name>A0ABP9C0E9_9GAMM</name>